<proteinExistence type="predicted"/>
<dbReference type="ChiTaRS" id="CDKN1B">
    <property type="organism name" value="human"/>
</dbReference>
<sequence>MSNVRVSNGSPSLERMDARQAEHPKPGGAPQALGLQEPLRPGGPRRVNPGLGEALQRHGRGEPAQVEFRFSESQTPRGQVRVARGGEGQLARVLLQTPAAPQRCLQGAGAGEPGCQREPPGGAFNWGSG</sequence>
<name>A7KMP4_HUMAN</name>
<protein>
    <submittedName>
        <fullName evidence="2">Truncated cyclin-dependent kinase inhibitor 1B</fullName>
    </submittedName>
</protein>
<dbReference type="PeptideAtlas" id="A7KMP4"/>
<gene>
    <name evidence="2" type="primary">CDKN1B</name>
</gene>
<accession>A7KMP4</accession>
<dbReference type="AlphaFoldDB" id="A7KMP4"/>
<organism evidence="2">
    <name type="scientific">Homo sapiens</name>
    <name type="common">Human</name>
    <dbReference type="NCBI Taxonomy" id="9606"/>
    <lineage>
        <taxon>Eukaryota</taxon>
        <taxon>Metazoa</taxon>
        <taxon>Chordata</taxon>
        <taxon>Craniata</taxon>
        <taxon>Vertebrata</taxon>
        <taxon>Euteleostomi</taxon>
        <taxon>Mammalia</taxon>
        <taxon>Eutheria</taxon>
        <taxon>Euarchontoglires</taxon>
        <taxon>Primates</taxon>
        <taxon>Haplorrhini</taxon>
        <taxon>Catarrhini</taxon>
        <taxon>Hominidae</taxon>
        <taxon>Homo</taxon>
    </lineage>
</organism>
<evidence type="ECO:0000256" key="1">
    <source>
        <dbReference type="SAM" id="MobiDB-lite"/>
    </source>
</evidence>
<evidence type="ECO:0000313" key="2">
    <source>
        <dbReference type="EMBL" id="ABS17636.1"/>
    </source>
</evidence>
<dbReference type="OrthoDB" id="6373236at2759"/>
<reference evidence="2" key="1">
    <citation type="journal article" date="2007" name="J. Clin. Endocrinol. Metab.">
        <title>Germline CDKN1B/p27Kip1 mutation in multiple endocrine neoplasia.</title>
        <authorList>
            <person name="Georgitsi M."/>
            <person name="Raitila A."/>
            <person name="Karhu A."/>
            <person name="van der Luijt R.B."/>
            <person name="Aalfs C.M."/>
            <person name="Sane T."/>
            <person name="Vierimaa O."/>
            <person name="Makinen M.J."/>
            <person name="Tuppurainen K."/>
            <person name="Paschke R."/>
            <person name="Gimm O."/>
            <person name="Koch C.A."/>
            <person name="Gundogdu S."/>
            <person name="Lucassen A."/>
            <person name="Tischkowitz M."/>
            <person name="Izatt L."/>
            <person name="Aylwin S."/>
            <person name="Bano G."/>
            <person name="Hodgson S."/>
            <person name="De Menis E."/>
            <person name="Launonen V."/>
            <person name="Vahteristo P."/>
            <person name="Aaltonen L.A."/>
        </authorList>
    </citation>
    <scope>NUCLEOTIDE SEQUENCE</scope>
</reference>
<dbReference type="EMBL" id="EF474465">
    <property type="protein sequence ID" value="ABS17636.1"/>
    <property type="molecule type" value="Genomic_DNA"/>
</dbReference>
<feature type="region of interest" description="Disordered" evidence="1">
    <location>
        <begin position="1"/>
        <end position="79"/>
    </location>
</feature>
<feature type="compositionally biased region" description="Basic and acidic residues" evidence="1">
    <location>
        <begin position="14"/>
        <end position="25"/>
    </location>
</feature>
<feature type="compositionally biased region" description="Polar residues" evidence="1">
    <location>
        <begin position="1"/>
        <end position="11"/>
    </location>
</feature>
<feature type="region of interest" description="Disordered" evidence="1">
    <location>
        <begin position="104"/>
        <end position="129"/>
    </location>
</feature>